<evidence type="ECO:0000256" key="2">
    <source>
        <dbReference type="ARBA" id="ARBA00022490"/>
    </source>
</evidence>
<dbReference type="InterPro" id="IPR011990">
    <property type="entry name" value="TPR-like_helical_dom_sf"/>
</dbReference>
<dbReference type="PANTHER" id="PTHR46630:SF1">
    <property type="entry name" value="TETRATRICOPEPTIDE REPEAT PROTEIN 29"/>
    <property type="match status" value="1"/>
</dbReference>
<dbReference type="InterPro" id="IPR051476">
    <property type="entry name" value="Bac_ResReg_Asp_Phosphatase"/>
</dbReference>
<feature type="region of interest" description="Disordered" evidence="7">
    <location>
        <begin position="451"/>
        <end position="507"/>
    </location>
</feature>
<evidence type="ECO:0000256" key="5">
    <source>
        <dbReference type="ARBA" id="ARBA00040665"/>
    </source>
</evidence>
<dbReference type="GeneID" id="101852470"/>
<organism evidence="8 9">
    <name type="scientific">Aplysia californica</name>
    <name type="common">California sea hare</name>
    <dbReference type="NCBI Taxonomy" id="6500"/>
    <lineage>
        <taxon>Eukaryota</taxon>
        <taxon>Metazoa</taxon>
        <taxon>Spiralia</taxon>
        <taxon>Lophotrochozoa</taxon>
        <taxon>Mollusca</taxon>
        <taxon>Gastropoda</taxon>
        <taxon>Heterobranchia</taxon>
        <taxon>Euthyneura</taxon>
        <taxon>Tectipleura</taxon>
        <taxon>Aplysiida</taxon>
        <taxon>Aplysioidea</taxon>
        <taxon>Aplysiidae</taxon>
        <taxon>Aplysia</taxon>
    </lineage>
</organism>
<evidence type="ECO:0000256" key="7">
    <source>
        <dbReference type="SAM" id="MobiDB-lite"/>
    </source>
</evidence>
<dbReference type="InterPro" id="IPR019734">
    <property type="entry name" value="TPR_rpt"/>
</dbReference>
<keyword evidence="2" id="KW-0963">Cytoplasm</keyword>
<name>A0ABM0JMS4_APLCA</name>
<keyword evidence="4" id="KW-0802">TPR repeat</keyword>
<keyword evidence="8" id="KW-1185">Reference proteome</keyword>
<dbReference type="Pfam" id="PF13181">
    <property type="entry name" value="TPR_8"/>
    <property type="match status" value="1"/>
</dbReference>
<evidence type="ECO:0000313" key="9">
    <source>
        <dbReference type="RefSeq" id="XP_005097349.1"/>
    </source>
</evidence>
<proteinExistence type="predicted"/>
<comment type="subcellular location">
    <subcellularLocation>
        <location evidence="1">Cytoplasm</location>
    </subcellularLocation>
</comment>
<dbReference type="SUPFAM" id="SSF48452">
    <property type="entry name" value="TPR-like"/>
    <property type="match status" value="1"/>
</dbReference>
<evidence type="ECO:0000256" key="4">
    <source>
        <dbReference type="ARBA" id="ARBA00022803"/>
    </source>
</evidence>
<evidence type="ECO:0000313" key="8">
    <source>
        <dbReference type="Proteomes" id="UP000694888"/>
    </source>
</evidence>
<dbReference type="Pfam" id="PF13424">
    <property type="entry name" value="TPR_12"/>
    <property type="match status" value="1"/>
</dbReference>
<dbReference type="RefSeq" id="XP_005097349.1">
    <property type="nucleotide sequence ID" value="XM_005097292.3"/>
</dbReference>
<feature type="compositionally biased region" description="Basic and acidic residues" evidence="7">
    <location>
        <begin position="474"/>
        <end position="483"/>
    </location>
</feature>
<comment type="function">
    <text evidence="6">Axonemal protein which is implicated in axonemal and/or peri-axonemal structure assembly and regulates flagellum assembly and beating and therefore sperm motility.</text>
</comment>
<evidence type="ECO:0000256" key="3">
    <source>
        <dbReference type="ARBA" id="ARBA00022737"/>
    </source>
</evidence>
<protein>
    <recommendedName>
        <fullName evidence="5">Tetratricopeptide repeat protein 29</fullName>
    </recommendedName>
</protein>
<feature type="region of interest" description="Disordered" evidence="7">
    <location>
        <begin position="1"/>
        <end position="43"/>
    </location>
</feature>
<keyword evidence="3" id="KW-0677">Repeat</keyword>
<dbReference type="Gene3D" id="1.25.40.10">
    <property type="entry name" value="Tetratricopeptide repeat domain"/>
    <property type="match status" value="2"/>
</dbReference>
<reference evidence="9" key="1">
    <citation type="submission" date="2025-08" db="UniProtKB">
        <authorList>
            <consortium name="RefSeq"/>
        </authorList>
    </citation>
    <scope>IDENTIFICATION</scope>
</reference>
<accession>A0ABM0JMS4</accession>
<evidence type="ECO:0000256" key="1">
    <source>
        <dbReference type="ARBA" id="ARBA00004496"/>
    </source>
</evidence>
<dbReference type="SMART" id="SM00028">
    <property type="entry name" value="TPR"/>
    <property type="match status" value="4"/>
</dbReference>
<dbReference type="Proteomes" id="UP000694888">
    <property type="component" value="Unplaced"/>
</dbReference>
<sequence length="507" mass="56739">MAATLPPINKNRNAVPSYGKPRPPPGGRLEPISPANAKGRRDRLAMEKSTALRNQMPILKKKDIAKFRNSYKHNLCLDMLTEGFHLFFCELVNLIRQQMEKREAAGPESFLWTKPVLQDQTEKLDMMKVHLTEAEAANRIGDFAKEYKARYDLAQFFKASEDDQWLVDHFFTTCLNVASKVETDGGKMQAEGHCNVGLCHQNNGLYGEAAKHFEAYHKLASENKEDWITSSGVSYYTDSCIKLYHIYTIIGTELGRTGEEEDAEASLETLTKALEMAKCSLDKKLEGESSYTLGMAYQKHNQLDTALTHLFNFYESCQGDSNSEGIGRACDAIAKIYARQGNKEKSVEFLKRFVELTEKTGLEKEYCLACHNLGNVCNSVGTYDEATEYFSKAYNISRALGDPDSTNVNRVQYGIAMAHRMMGKFANHVVVGDKTCMSRLVEWKSVRTDEFNKPIPDTVPGAAQHVMIPPPPPAEEKEESKEEAVEDSEDPGVREEGDGQTEGAAES</sequence>
<gene>
    <name evidence="9" type="primary">LOC101852470</name>
</gene>
<dbReference type="PANTHER" id="PTHR46630">
    <property type="entry name" value="TETRATRICOPEPTIDE REPEAT PROTEIN 29"/>
    <property type="match status" value="1"/>
</dbReference>
<evidence type="ECO:0000256" key="6">
    <source>
        <dbReference type="ARBA" id="ARBA00044739"/>
    </source>
</evidence>